<dbReference type="Proteomes" id="UP000006694">
    <property type="component" value="Chromosome"/>
</dbReference>
<dbReference type="KEGG" id="fjo:Fjoh_2698"/>
<dbReference type="SUPFAM" id="SSF116734">
    <property type="entry name" value="DNA methylase specificity domain"/>
    <property type="match status" value="1"/>
</dbReference>
<dbReference type="CDD" id="cd17290">
    <property type="entry name" value="RMtype1_S_AleSS8ORF2795P_TRD1-CR1_like"/>
    <property type="match status" value="1"/>
</dbReference>
<evidence type="ECO:0000256" key="3">
    <source>
        <dbReference type="ARBA" id="ARBA00023125"/>
    </source>
</evidence>
<dbReference type="STRING" id="376686.Fjoh_2698"/>
<dbReference type="HOGENOM" id="CLU_021095_1_0_10"/>
<dbReference type="GO" id="GO:0009307">
    <property type="term" value="P:DNA restriction-modification system"/>
    <property type="evidence" value="ECO:0007669"/>
    <property type="project" value="UniProtKB-KW"/>
</dbReference>
<dbReference type="Gene3D" id="1.10.287.1120">
    <property type="entry name" value="Bipartite methylase S protein"/>
    <property type="match status" value="1"/>
</dbReference>
<dbReference type="InterPro" id="IPR051212">
    <property type="entry name" value="Type-I_RE_S_subunit"/>
</dbReference>
<reference evidence="5 6" key="1">
    <citation type="journal article" date="2009" name="Appl. Environ. Microbiol.">
        <title>Novel features of the polysaccharide-digesting gliding bacterium Flavobacterium johnsoniae as revealed by genome sequence analysis.</title>
        <authorList>
            <person name="McBride M.J."/>
            <person name="Xie G."/>
            <person name="Martens E.C."/>
            <person name="Lapidus A."/>
            <person name="Henrissat B."/>
            <person name="Rhodes R.G."/>
            <person name="Goltsman E."/>
            <person name="Wang W."/>
            <person name="Xu J."/>
            <person name="Hunnicutt D.W."/>
            <person name="Staroscik A.M."/>
            <person name="Hoover T.R."/>
            <person name="Cheng Y.Q."/>
            <person name="Stein J.L."/>
        </authorList>
    </citation>
    <scope>NUCLEOTIDE SEQUENCE [LARGE SCALE GENOMIC DNA]</scope>
    <source>
        <strain evidence="6">ATCC 17061 / DSM 2064 / JCM 8514 / BCRC 14874 / CCUG 350202 / NBRC 14942 / NCIMB 11054 / UW101</strain>
    </source>
</reference>
<keyword evidence="2" id="KW-0680">Restriction system</keyword>
<accession>A5FGE7</accession>
<keyword evidence="3" id="KW-0238">DNA-binding</keyword>
<dbReference type="Pfam" id="PF01420">
    <property type="entry name" value="Methylase_S"/>
    <property type="match status" value="1"/>
</dbReference>
<dbReference type="EMBL" id="CP000685">
    <property type="protein sequence ID" value="ABQ05721.1"/>
    <property type="molecule type" value="Genomic_DNA"/>
</dbReference>
<dbReference type="InterPro" id="IPR000055">
    <property type="entry name" value="Restrct_endonuc_typeI_TRD"/>
</dbReference>
<evidence type="ECO:0000313" key="6">
    <source>
        <dbReference type="Proteomes" id="UP000006694"/>
    </source>
</evidence>
<evidence type="ECO:0000256" key="1">
    <source>
        <dbReference type="ARBA" id="ARBA00010923"/>
    </source>
</evidence>
<name>A5FGE7_FLAJ1</name>
<dbReference type="eggNOG" id="COG0732">
    <property type="taxonomic scope" value="Bacteria"/>
</dbReference>
<dbReference type="PANTHER" id="PTHR43140">
    <property type="entry name" value="TYPE-1 RESTRICTION ENZYME ECOKI SPECIFICITY PROTEIN"/>
    <property type="match status" value="1"/>
</dbReference>
<feature type="domain" description="Type I restriction modification DNA specificity" evidence="4">
    <location>
        <begin position="64"/>
        <end position="246"/>
    </location>
</feature>
<dbReference type="PANTHER" id="PTHR43140:SF1">
    <property type="entry name" value="TYPE I RESTRICTION ENZYME ECOKI SPECIFICITY SUBUNIT"/>
    <property type="match status" value="1"/>
</dbReference>
<dbReference type="AlphaFoldDB" id="A5FGE7"/>
<evidence type="ECO:0000259" key="4">
    <source>
        <dbReference type="Pfam" id="PF01420"/>
    </source>
</evidence>
<sequence>MVLVHFEITITFGISKIQFCPKKTRLIELLDEKKKAVIIQNIIKGLAPNVAMKDSGIEWFGEIPEHWKVVKLKYLSKNIDTGSTPNGYDIPIEELNENVWNWFTPGDFNEDFNFVNESKRKLSFEVVEDNNVRLYDSNSVMFVGIGATLGKIAVTDTNFYTNQQINIIELNNDINKMFVAYSLSATIKISKMLANSATLPILNQQKLGDIQIPIPDLNEQILVVERLENIYFNHFNIANKISTSIELLKEKRTAIISATINGEINLD</sequence>
<dbReference type="GO" id="GO:0003677">
    <property type="term" value="F:DNA binding"/>
    <property type="evidence" value="ECO:0007669"/>
    <property type="project" value="UniProtKB-KW"/>
</dbReference>
<dbReference type="GeneID" id="31765606"/>
<evidence type="ECO:0000256" key="2">
    <source>
        <dbReference type="ARBA" id="ARBA00022747"/>
    </source>
</evidence>
<evidence type="ECO:0000313" key="5">
    <source>
        <dbReference type="EMBL" id="ABQ05721.1"/>
    </source>
</evidence>
<keyword evidence="6" id="KW-1185">Reference proteome</keyword>
<dbReference type="RefSeq" id="WP_012024760.1">
    <property type="nucleotide sequence ID" value="NC_009441.1"/>
</dbReference>
<gene>
    <name evidence="5" type="ordered locus">Fjoh_2698</name>
</gene>
<proteinExistence type="inferred from homology"/>
<protein>
    <submittedName>
        <fullName evidence="5">Restriction modification system DNA specificity domain protein</fullName>
    </submittedName>
</protein>
<dbReference type="Gene3D" id="3.90.220.20">
    <property type="entry name" value="DNA methylase specificity domains"/>
    <property type="match status" value="1"/>
</dbReference>
<organism evidence="5 6">
    <name type="scientific">Flavobacterium johnsoniae (strain ATCC 17061 / DSM 2064 / JCM 8514 / BCRC 14874 / CCUG 350202 / NBRC 14942 / NCIMB 11054 / UW101)</name>
    <name type="common">Cytophaga johnsonae</name>
    <dbReference type="NCBI Taxonomy" id="376686"/>
    <lineage>
        <taxon>Bacteria</taxon>
        <taxon>Pseudomonadati</taxon>
        <taxon>Bacteroidota</taxon>
        <taxon>Flavobacteriia</taxon>
        <taxon>Flavobacteriales</taxon>
        <taxon>Flavobacteriaceae</taxon>
        <taxon>Flavobacterium</taxon>
    </lineage>
</organism>
<dbReference type="InterPro" id="IPR044946">
    <property type="entry name" value="Restrct_endonuc_typeI_TRD_sf"/>
</dbReference>
<comment type="similarity">
    <text evidence="1">Belongs to the type-I restriction system S methylase family.</text>
</comment>